<dbReference type="PANTHER" id="PTHR30069">
    <property type="entry name" value="TONB-DEPENDENT OUTER MEMBRANE RECEPTOR"/>
    <property type="match status" value="1"/>
</dbReference>
<dbReference type="Proteomes" id="UP001056937">
    <property type="component" value="Chromosome 1"/>
</dbReference>
<dbReference type="InterPro" id="IPR039426">
    <property type="entry name" value="TonB-dep_rcpt-like"/>
</dbReference>
<comment type="subcellular location">
    <subcellularLocation>
        <location evidence="1 10">Cell outer membrane</location>
        <topology evidence="1 10">Multi-pass membrane protein</topology>
    </subcellularLocation>
</comment>
<keyword evidence="8 14" id="KW-0675">Receptor</keyword>
<keyword evidence="5" id="KW-0732">Signal</keyword>
<reference evidence="14" key="1">
    <citation type="journal article" date="2022" name="Toxins">
        <title>Genomic Analysis of Sphingopyxis sp. USTB-05 for Biodegrading Cyanobacterial Hepatotoxins.</title>
        <authorList>
            <person name="Liu C."/>
            <person name="Xu Q."/>
            <person name="Zhao Z."/>
            <person name="Zhang H."/>
            <person name="Liu X."/>
            <person name="Yin C."/>
            <person name="Liu Y."/>
            <person name="Yan H."/>
        </authorList>
    </citation>
    <scope>NUCLEOTIDE SEQUENCE</scope>
    <source>
        <strain evidence="14">NBD5</strain>
    </source>
</reference>
<dbReference type="SUPFAM" id="SSF56935">
    <property type="entry name" value="Porins"/>
    <property type="match status" value="1"/>
</dbReference>
<keyword evidence="3 10" id="KW-1134">Transmembrane beta strand</keyword>
<evidence type="ECO:0000256" key="3">
    <source>
        <dbReference type="ARBA" id="ARBA00022452"/>
    </source>
</evidence>
<dbReference type="InterPro" id="IPR012910">
    <property type="entry name" value="Plug_dom"/>
</dbReference>
<evidence type="ECO:0000256" key="1">
    <source>
        <dbReference type="ARBA" id="ARBA00004571"/>
    </source>
</evidence>
<dbReference type="InterPro" id="IPR000531">
    <property type="entry name" value="Beta-barrel_TonB"/>
</dbReference>
<evidence type="ECO:0000256" key="8">
    <source>
        <dbReference type="ARBA" id="ARBA00023170"/>
    </source>
</evidence>
<dbReference type="EMBL" id="CP084930">
    <property type="protein sequence ID" value="USI74075.1"/>
    <property type="molecule type" value="Genomic_DNA"/>
</dbReference>
<keyword evidence="6 11" id="KW-0798">TonB box</keyword>
<keyword evidence="15" id="KW-1185">Reference proteome</keyword>
<evidence type="ECO:0000259" key="12">
    <source>
        <dbReference type="Pfam" id="PF00593"/>
    </source>
</evidence>
<evidence type="ECO:0000256" key="4">
    <source>
        <dbReference type="ARBA" id="ARBA00022692"/>
    </source>
</evidence>
<evidence type="ECO:0000256" key="5">
    <source>
        <dbReference type="ARBA" id="ARBA00022729"/>
    </source>
</evidence>
<feature type="domain" description="TonB-dependent receptor plug" evidence="13">
    <location>
        <begin position="35"/>
        <end position="138"/>
    </location>
</feature>
<keyword evidence="2 10" id="KW-0813">Transport</keyword>
<comment type="similarity">
    <text evidence="10 11">Belongs to the TonB-dependent receptor family.</text>
</comment>
<dbReference type="Gene3D" id="2.170.130.10">
    <property type="entry name" value="TonB-dependent receptor, plug domain"/>
    <property type="match status" value="1"/>
</dbReference>
<keyword evidence="7 10" id="KW-0472">Membrane</keyword>
<dbReference type="PROSITE" id="PS52016">
    <property type="entry name" value="TONB_DEPENDENT_REC_3"/>
    <property type="match status" value="1"/>
</dbReference>
<accession>A0ABY4XBJ7</accession>
<proteinExistence type="inferred from homology"/>
<dbReference type="InterPro" id="IPR036942">
    <property type="entry name" value="Beta-barrel_TonB_sf"/>
</dbReference>
<evidence type="ECO:0000256" key="11">
    <source>
        <dbReference type="RuleBase" id="RU003357"/>
    </source>
</evidence>
<dbReference type="PANTHER" id="PTHR30069:SF29">
    <property type="entry name" value="HEMOGLOBIN AND HEMOGLOBIN-HAPTOGLOBIN-BINDING PROTEIN 1-RELATED"/>
    <property type="match status" value="1"/>
</dbReference>
<evidence type="ECO:0000259" key="13">
    <source>
        <dbReference type="Pfam" id="PF07715"/>
    </source>
</evidence>
<evidence type="ECO:0000256" key="7">
    <source>
        <dbReference type="ARBA" id="ARBA00023136"/>
    </source>
</evidence>
<evidence type="ECO:0000256" key="9">
    <source>
        <dbReference type="ARBA" id="ARBA00023237"/>
    </source>
</evidence>
<keyword evidence="9 10" id="KW-0998">Cell outer membrane</keyword>
<protein>
    <submittedName>
        <fullName evidence="14">TonB-dependent receptor</fullName>
    </submittedName>
</protein>
<evidence type="ECO:0000256" key="10">
    <source>
        <dbReference type="PROSITE-ProRule" id="PRU01360"/>
    </source>
</evidence>
<name>A0ABY4XBJ7_9SPHN</name>
<keyword evidence="4 10" id="KW-0812">Transmembrane</keyword>
<dbReference type="Pfam" id="PF07715">
    <property type="entry name" value="Plug"/>
    <property type="match status" value="1"/>
</dbReference>
<organism evidence="14 15">
    <name type="scientific">Sphingomonas morindae</name>
    <dbReference type="NCBI Taxonomy" id="1541170"/>
    <lineage>
        <taxon>Bacteria</taxon>
        <taxon>Pseudomonadati</taxon>
        <taxon>Pseudomonadota</taxon>
        <taxon>Alphaproteobacteria</taxon>
        <taxon>Sphingomonadales</taxon>
        <taxon>Sphingomonadaceae</taxon>
        <taxon>Sphingomonas</taxon>
    </lineage>
</organism>
<evidence type="ECO:0000256" key="2">
    <source>
        <dbReference type="ARBA" id="ARBA00022448"/>
    </source>
</evidence>
<dbReference type="InterPro" id="IPR037066">
    <property type="entry name" value="Plug_dom_sf"/>
</dbReference>
<gene>
    <name evidence="14" type="ORF">LHA26_06335</name>
</gene>
<dbReference type="RefSeq" id="WP_252167881.1">
    <property type="nucleotide sequence ID" value="NZ_CP084930.1"/>
</dbReference>
<dbReference type="Gene3D" id="2.40.170.20">
    <property type="entry name" value="TonB-dependent receptor, beta-barrel domain"/>
    <property type="match status" value="1"/>
</dbReference>
<evidence type="ECO:0000313" key="14">
    <source>
        <dbReference type="EMBL" id="USI74075.1"/>
    </source>
</evidence>
<dbReference type="Pfam" id="PF00593">
    <property type="entry name" value="TonB_dep_Rec_b-barrel"/>
    <property type="match status" value="1"/>
</dbReference>
<evidence type="ECO:0000313" key="15">
    <source>
        <dbReference type="Proteomes" id="UP001056937"/>
    </source>
</evidence>
<feature type="domain" description="TonB-dependent receptor-like beta-barrel" evidence="12">
    <location>
        <begin position="297"/>
        <end position="832"/>
    </location>
</feature>
<sequence>MAQSTGQQDFDQQSIIVTGTKNRQVGGITLPPTSRAKETLTKELIERHTPGQTIFDTINLLPGVSFQNNDAYGAAGGTLNIRGFDASRIAATWDGFPLNDTGNYALYSNQQADPEIIDQVTVSLGSSDVDSPTAAASGSTVNYATRNPTEDFHVQMIGSAGQFNMMRIFGVVDTGTFTAAGTRAFITASKETYNNPFNGIGRLNKFQTNAKIYQPIGSNGDFISLAGHYNENRNTFFGSAPLRNDLTVSPVNPTLRTVGTGSGNRFPMNSDEREYTVTPCRTPAGTPGVADAASSCGTAFDYRYNPSDTGNARLNSRFTLTDKLVLTFDAAYAYTLANGGGTATAYEGKRYVNTRAGSPLSGPGGLLGYLNSPTGGLSGAYLGGVDLNGDGDTLDSVTVSAPSTTNTNRVLANVGLRYSFTPEQVVRVGYSLDWGRHRQTGEITTLRPDGFATYPFPSQHALTDVNGNVLQKRDRLSYAILHQAYGEYRGQFLDNNRLTVTAGLRAPFFSRDLNQNCFTTSATGTVDCFSSDTASQAAYAAANPGIATPQHRVLHYNKVLPEAGLTFDLTPQVQLFGNYSKGMQVPGTDNLYQTFFYAPGTAGAFPKPETTDNFDAGVRYKSGRIQAQVDGWYTIFHNRLASSYDPILDVTIYRNLGTVHKYGVDGNISYAVVPQMLTAYVFGSYLKSKILNNVSLGRNADCSAVTSADFAVPTADNTLTAPSAAFTNCALTKGKRESGAPTYTFGGRVQGDLGPVSVGVDVKRTGPRYVNDQNLPILQTYSSGGRTLYYQVYGAKAPAYTLVNLDARFSLSKLGLSAFNDRTFLQLNIYNLFNKFYVGGVSGGTTPRTSIPFAQIGTPRTISGSISFGF</sequence>
<evidence type="ECO:0000256" key="6">
    <source>
        <dbReference type="ARBA" id="ARBA00023077"/>
    </source>
</evidence>